<protein>
    <submittedName>
        <fullName evidence="2">Uncharacterized protein</fullName>
    </submittedName>
</protein>
<evidence type="ECO:0000256" key="1">
    <source>
        <dbReference type="SAM" id="Phobius"/>
    </source>
</evidence>
<sequence>MLFLKFWCYYFALFPEFVSFFKLATFFITL</sequence>
<evidence type="ECO:0000313" key="2">
    <source>
        <dbReference type="EMBL" id="JAE07023.1"/>
    </source>
</evidence>
<reference evidence="2" key="1">
    <citation type="submission" date="2014-09" db="EMBL/GenBank/DDBJ databases">
        <authorList>
            <person name="Magalhaes I.L.F."/>
            <person name="Oliveira U."/>
            <person name="Santos F.R."/>
            <person name="Vidigal T.H.D.A."/>
            <person name="Brescovit A.D."/>
            <person name="Santos A.J."/>
        </authorList>
    </citation>
    <scope>NUCLEOTIDE SEQUENCE</scope>
    <source>
        <tissue evidence="2">Shoot tissue taken approximately 20 cm above the soil surface</tissue>
    </source>
</reference>
<keyword evidence="1" id="KW-0472">Membrane</keyword>
<accession>A0A0A9FFJ6</accession>
<keyword evidence="1" id="KW-1133">Transmembrane helix</keyword>
<dbReference type="AlphaFoldDB" id="A0A0A9FFJ6"/>
<dbReference type="EMBL" id="GBRH01190873">
    <property type="protein sequence ID" value="JAE07023.1"/>
    <property type="molecule type" value="Transcribed_RNA"/>
</dbReference>
<name>A0A0A9FFJ6_ARUDO</name>
<organism evidence="2">
    <name type="scientific">Arundo donax</name>
    <name type="common">Giant reed</name>
    <name type="synonym">Donax arundinaceus</name>
    <dbReference type="NCBI Taxonomy" id="35708"/>
    <lineage>
        <taxon>Eukaryota</taxon>
        <taxon>Viridiplantae</taxon>
        <taxon>Streptophyta</taxon>
        <taxon>Embryophyta</taxon>
        <taxon>Tracheophyta</taxon>
        <taxon>Spermatophyta</taxon>
        <taxon>Magnoliopsida</taxon>
        <taxon>Liliopsida</taxon>
        <taxon>Poales</taxon>
        <taxon>Poaceae</taxon>
        <taxon>PACMAD clade</taxon>
        <taxon>Arundinoideae</taxon>
        <taxon>Arundineae</taxon>
        <taxon>Arundo</taxon>
    </lineage>
</organism>
<keyword evidence="1" id="KW-0812">Transmembrane</keyword>
<feature type="transmembrane region" description="Helical" evidence="1">
    <location>
        <begin position="7"/>
        <end position="28"/>
    </location>
</feature>
<reference evidence="2" key="2">
    <citation type="journal article" date="2015" name="Data Brief">
        <title>Shoot transcriptome of the giant reed, Arundo donax.</title>
        <authorList>
            <person name="Barrero R.A."/>
            <person name="Guerrero F.D."/>
            <person name="Moolhuijzen P."/>
            <person name="Goolsby J.A."/>
            <person name="Tidwell J."/>
            <person name="Bellgard S.E."/>
            <person name="Bellgard M.I."/>
        </authorList>
    </citation>
    <scope>NUCLEOTIDE SEQUENCE</scope>
    <source>
        <tissue evidence="2">Shoot tissue taken approximately 20 cm above the soil surface</tissue>
    </source>
</reference>
<proteinExistence type="predicted"/>